<keyword evidence="15" id="KW-1185">Reference proteome</keyword>
<dbReference type="GO" id="GO:0004648">
    <property type="term" value="F:O-phospho-L-serine:2-oxoglutarate aminotransferase activity"/>
    <property type="evidence" value="ECO:0007669"/>
    <property type="project" value="UniProtKB-UniRule"/>
</dbReference>
<comment type="pathway">
    <text evidence="1 12">Cofactor biosynthesis; pyridoxine 5'-phosphate biosynthesis; pyridoxine 5'-phosphate from D-erythrose 4-phosphate: step 3/5.</text>
</comment>
<organism evidence="14 15">
    <name type="scientific">Candidatus Francisella endociliophora</name>
    <dbReference type="NCBI Taxonomy" id="653937"/>
    <lineage>
        <taxon>Bacteria</taxon>
        <taxon>Pseudomonadati</taxon>
        <taxon>Pseudomonadota</taxon>
        <taxon>Gammaproteobacteria</taxon>
        <taxon>Thiotrichales</taxon>
        <taxon>Francisellaceae</taxon>
        <taxon>Francisella</taxon>
    </lineage>
</organism>
<dbReference type="GO" id="GO:0005737">
    <property type="term" value="C:cytoplasm"/>
    <property type="evidence" value="ECO:0007669"/>
    <property type="project" value="UniProtKB-SubCell"/>
</dbReference>
<evidence type="ECO:0000256" key="11">
    <source>
        <dbReference type="ARBA" id="ARBA00049007"/>
    </source>
</evidence>
<evidence type="ECO:0000256" key="2">
    <source>
        <dbReference type="ARBA" id="ARBA00005099"/>
    </source>
</evidence>
<comment type="catalytic activity">
    <reaction evidence="11 12">
        <text>O-phospho-L-serine + 2-oxoglutarate = 3-phosphooxypyruvate + L-glutamate</text>
        <dbReference type="Rhea" id="RHEA:14329"/>
        <dbReference type="ChEBI" id="CHEBI:16810"/>
        <dbReference type="ChEBI" id="CHEBI:18110"/>
        <dbReference type="ChEBI" id="CHEBI:29985"/>
        <dbReference type="ChEBI" id="CHEBI:57524"/>
        <dbReference type="EC" id="2.6.1.52"/>
    </reaction>
</comment>
<dbReference type="UniPathway" id="UPA00244">
    <property type="reaction ID" value="UER00311"/>
</dbReference>
<dbReference type="NCBIfam" id="NF003764">
    <property type="entry name" value="PRK05355.1"/>
    <property type="match status" value="1"/>
</dbReference>
<dbReference type="PROSITE" id="PS00595">
    <property type="entry name" value="AA_TRANSFER_CLASS_5"/>
    <property type="match status" value="1"/>
</dbReference>
<dbReference type="FunFam" id="3.40.640.10:FF:000010">
    <property type="entry name" value="Phosphoserine aminotransferase"/>
    <property type="match status" value="1"/>
</dbReference>
<dbReference type="UniPathway" id="UPA00135">
    <property type="reaction ID" value="UER00197"/>
</dbReference>
<feature type="domain" description="Aminotransferase class V" evidence="13">
    <location>
        <begin position="4"/>
        <end position="338"/>
    </location>
</feature>
<dbReference type="InterPro" id="IPR015422">
    <property type="entry name" value="PyrdxlP-dep_Trfase_small"/>
</dbReference>
<feature type="binding site" evidence="12">
    <location>
        <position position="142"/>
    </location>
    <ligand>
        <name>pyridoxal 5'-phosphate</name>
        <dbReference type="ChEBI" id="CHEBI:597326"/>
    </ligand>
</feature>
<comment type="subunit">
    <text evidence="12">Homodimer.</text>
</comment>
<comment type="subcellular location">
    <subcellularLocation>
        <location evidence="12">Cytoplasm</location>
    </subcellularLocation>
</comment>
<evidence type="ECO:0000313" key="15">
    <source>
        <dbReference type="Proteomes" id="UP000029672"/>
    </source>
</evidence>
<dbReference type="Pfam" id="PF00266">
    <property type="entry name" value="Aminotran_5"/>
    <property type="match status" value="1"/>
</dbReference>
<evidence type="ECO:0000256" key="1">
    <source>
        <dbReference type="ARBA" id="ARBA00004915"/>
    </source>
</evidence>
<dbReference type="GO" id="GO:0030170">
    <property type="term" value="F:pyridoxal phosphate binding"/>
    <property type="evidence" value="ECO:0007669"/>
    <property type="project" value="UniProtKB-UniRule"/>
</dbReference>
<dbReference type="GO" id="GO:0008615">
    <property type="term" value="P:pyridoxine biosynthetic process"/>
    <property type="evidence" value="ECO:0007669"/>
    <property type="project" value="UniProtKB-UniRule"/>
</dbReference>
<keyword evidence="4 12" id="KW-0032">Aminotransferase</keyword>
<dbReference type="InterPro" id="IPR000192">
    <property type="entry name" value="Aminotrans_V_dom"/>
</dbReference>
<evidence type="ECO:0000256" key="9">
    <source>
        <dbReference type="ARBA" id="ARBA00023299"/>
    </source>
</evidence>
<evidence type="ECO:0000256" key="12">
    <source>
        <dbReference type="HAMAP-Rule" id="MF_00160"/>
    </source>
</evidence>
<dbReference type="InterPro" id="IPR020578">
    <property type="entry name" value="Aminotrans_V_PyrdxlP_BS"/>
</dbReference>
<comment type="caution">
    <text evidence="12">Lacks conserved residue(s) required for the propagation of feature annotation.</text>
</comment>
<evidence type="ECO:0000313" key="14">
    <source>
        <dbReference type="EMBL" id="AIT08630.1"/>
    </source>
</evidence>
<evidence type="ECO:0000256" key="7">
    <source>
        <dbReference type="ARBA" id="ARBA00022898"/>
    </source>
</evidence>
<dbReference type="InterPro" id="IPR015421">
    <property type="entry name" value="PyrdxlP-dep_Trfase_major"/>
</dbReference>
<comment type="cofactor">
    <cofactor evidence="12">
        <name>pyridoxal 5'-phosphate</name>
        <dbReference type="ChEBI" id="CHEBI:597326"/>
    </cofactor>
    <text evidence="12">Binds 1 pyridoxal phosphate per subunit.</text>
</comment>
<keyword evidence="7 12" id="KW-0663">Pyridoxal phosphate</keyword>
<dbReference type="PANTHER" id="PTHR43247">
    <property type="entry name" value="PHOSPHOSERINE AMINOTRANSFERASE"/>
    <property type="match status" value="1"/>
</dbReference>
<feature type="binding site" evidence="12">
    <location>
        <begin position="74"/>
        <end position="75"/>
    </location>
    <ligand>
        <name>pyridoxal 5'-phosphate</name>
        <dbReference type="ChEBI" id="CHEBI:597326"/>
    </ligand>
</feature>
<dbReference type="Proteomes" id="UP000029672">
    <property type="component" value="Chromosome"/>
</dbReference>
<feature type="modified residue" description="N6-(pyridoxal phosphate)lysine" evidence="12">
    <location>
        <position position="186"/>
    </location>
</feature>
<comment type="pathway">
    <text evidence="2 12">Amino-acid biosynthesis; L-serine biosynthesis; L-serine from 3-phospho-D-glycerate: step 2/3.</text>
</comment>
<dbReference type="InterPro" id="IPR015424">
    <property type="entry name" value="PyrdxlP-dep_Trfase"/>
</dbReference>
<keyword evidence="9 12" id="KW-0718">Serine biosynthesis</keyword>
<sequence>MKTNFCAGPAVVPNTIIEQLQQMMVNYKNTGVSLLSISHRDKVFDEVHTSIQKNLRNLLNIPNNYSVLLMQAGATAQFSAIPMNLSDKHKKALYVCSGQWSEKSAKEAAKFIDVNAVSYDEKIKESFESNKYDYIYYTDNETVDGFQIKSLAKSCNTELVCDMSSSFLSKPINISDYGLIYAGAQKNAGIPGLTIVIVKDSLIQQKNNIPVVFDYFITKKSNSVYNTPSVISWVTFELTLEYLIKNYGNLAKIEIFNNEKAKLLYSTIDSSKIYTNDIKPEYRSNMNVIFHLPSAELTDKFLDNADKAGFYGLKGHRQVGGCRASLYNAVSLEDVKKLVIFMQDFENEQL</sequence>
<dbReference type="AlphaFoldDB" id="A0A097EM40"/>
<evidence type="ECO:0000256" key="10">
    <source>
        <dbReference type="ARBA" id="ARBA00047630"/>
    </source>
</evidence>
<dbReference type="RefSeq" id="WP_040007620.1">
    <property type="nucleotide sequence ID" value="NZ_CP009574.1"/>
</dbReference>
<dbReference type="HAMAP" id="MF_00160">
    <property type="entry name" value="SerC_aminotrans_5"/>
    <property type="match status" value="1"/>
</dbReference>
<evidence type="ECO:0000256" key="4">
    <source>
        <dbReference type="ARBA" id="ARBA00022576"/>
    </source>
</evidence>
<evidence type="ECO:0000256" key="6">
    <source>
        <dbReference type="ARBA" id="ARBA00022679"/>
    </source>
</evidence>
<dbReference type="HOGENOM" id="CLU_034866_0_2_6"/>
<comment type="catalytic activity">
    <reaction evidence="10 12">
        <text>4-(phosphooxy)-L-threonine + 2-oxoglutarate = (R)-3-hydroxy-2-oxo-4-phosphooxybutanoate + L-glutamate</text>
        <dbReference type="Rhea" id="RHEA:16573"/>
        <dbReference type="ChEBI" id="CHEBI:16810"/>
        <dbReference type="ChEBI" id="CHEBI:29985"/>
        <dbReference type="ChEBI" id="CHEBI:58452"/>
        <dbReference type="ChEBI" id="CHEBI:58538"/>
        <dbReference type="EC" id="2.6.1.52"/>
    </reaction>
</comment>
<evidence type="ECO:0000259" key="13">
    <source>
        <dbReference type="Pfam" id="PF00266"/>
    </source>
</evidence>
<evidence type="ECO:0000256" key="5">
    <source>
        <dbReference type="ARBA" id="ARBA00022605"/>
    </source>
</evidence>
<feature type="binding site" evidence="12">
    <location>
        <position position="185"/>
    </location>
    <ligand>
        <name>pyridoxal 5'-phosphate</name>
        <dbReference type="ChEBI" id="CHEBI:597326"/>
    </ligand>
</feature>
<evidence type="ECO:0000256" key="8">
    <source>
        <dbReference type="ARBA" id="ARBA00023096"/>
    </source>
</evidence>
<comment type="function">
    <text evidence="12">Catalyzes the reversible conversion of 3-phosphohydroxypyruvate to phosphoserine and of 3-hydroxy-2-oxo-4-phosphonooxybutanoate to phosphohydroxythreonine.</text>
</comment>
<feature type="binding site" evidence="12">
    <location>
        <position position="100"/>
    </location>
    <ligand>
        <name>pyridoxal 5'-phosphate</name>
        <dbReference type="ChEBI" id="CHEBI:597326"/>
    </ligand>
</feature>
<dbReference type="FunFam" id="3.90.1150.10:FF:000006">
    <property type="entry name" value="Phosphoserine aminotransferase"/>
    <property type="match status" value="1"/>
</dbReference>
<protein>
    <recommendedName>
        <fullName evidence="12">Phosphoserine aminotransferase</fullName>
        <ecNumber evidence="12">2.6.1.52</ecNumber>
    </recommendedName>
    <alternativeName>
        <fullName evidence="12">Phosphohydroxythreonine aminotransferase</fullName>
        <shortName evidence="12">PSAT</shortName>
    </alternativeName>
</protein>
<feature type="binding site" evidence="12">
    <location>
        <begin position="226"/>
        <end position="227"/>
    </location>
    <ligand>
        <name>pyridoxal 5'-phosphate</name>
        <dbReference type="ChEBI" id="CHEBI:597326"/>
    </ligand>
</feature>
<evidence type="ECO:0000256" key="3">
    <source>
        <dbReference type="ARBA" id="ARBA00006904"/>
    </source>
</evidence>
<dbReference type="InterPro" id="IPR022278">
    <property type="entry name" value="Pser_aminoTfrase"/>
</dbReference>
<gene>
    <name evidence="12" type="primary">serC</name>
    <name evidence="14" type="ORF">LO80_00665</name>
</gene>
<dbReference type="PIRSF" id="PIRSF000525">
    <property type="entry name" value="SerC"/>
    <property type="match status" value="1"/>
</dbReference>
<dbReference type="PANTHER" id="PTHR43247:SF1">
    <property type="entry name" value="PHOSPHOSERINE AMINOTRANSFERASE"/>
    <property type="match status" value="1"/>
</dbReference>
<dbReference type="SUPFAM" id="SSF53383">
    <property type="entry name" value="PLP-dependent transferases"/>
    <property type="match status" value="1"/>
</dbReference>
<dbReference type="GO" id="GO:0006564">
    <property type="term" value="P:L-serine biosynthetic process"/>
    <property type="evidence" value="ECO:0007669"/>
    <property type="project" value="UniProtKB-UniRule"/>
</dbReference>
<proteinExistence type="inferred from homology"/>
<comment type="similarity">
    <text evidence="3 12">Belongs to the class-V pyridoxal-phosphate-dependent aminotransferase family. SerC subfamily.</text>
</comment>
<dbReference type="Gene3D" id="3.90.1150.10">
    <property type="entry name" value="Aspartate Aminotransferase, domain 1"/>
    <property type="match status" value="1"/>
</dbReference>
<feature type="binding site" evidence="12">
    <location>
        <position position="162"/>
    </location>
    <ligand>
        <name>pyridoxal 5'-phosphate</name>
        <dbReference type="ChEBI" id="CHEBI:597326"/>
    </ligand>
</feature>
<dbReference type="STRING" id="1547445.LO80_00665"/>
<reference evidence="14 15" key="1">
    <citation type="submission" date="2014-10" db="EMBL/GenBank/DDBJ databases">
        <title>Whole genome sequence of Francisella endociliophora strain FSC1006, isolated from a laboratory culture of the marine ciliate Euplotes raikovi.</title>
        <authorList>
            <person name="Granberg M."/>
            <person name="Backman S."/>
            <person name="Lundmark E."/>
            <person name="Nilsson E."/>
            <person name="Karlsson E."/>
            <person name="Thelaus J."/>
            <person name="Ohrman C."/>
            <person name="Larkeryd A."/>
            <person name="Stenberg P."/>
        </authorList>
    </citation>
    <scope>NUCLEOTIDE SEQUENCE [LARGE SCALE GENOMIC DNA]</scope>
    <source>
        <strain evidence="14 15">FSC1006</strain>
    </source>
</reference>
<dbReference type="eggNOG" id="COG1932">
    <property type="taxonomic scope" value="Bacteria"/>
</dbReference>
<dbReference type="KEGG" id="frf:LO80_00665"/>
<dbReference type="Gene3D" id="3.40.640.10">
    <property type="entry name" value="Type I PLP-dependent aspartate aminotransferase-like (Major domain)"/>
    <property type="match status" value="1"/>
</dbReference>
<dbReference type="EMBL" id="CP009574">
    <property type="protein sequence ID" value="AIT08630.1"/>
    <property type="molecule type" value="Genomic_DNA"/>
</dbReference>
<feature type="binding site" evidence="12">
    <location>
        <position position="40"/>
    </location>
    <ligand>
        <name>L-glutamate</name>
        <dbReference type="ChEBI" id="CHEBI:29985"/>
    </ligand>
</feature>
<dbReference type="EC" id="2.6.1.52" evidence="12"/>
<dbReference type="OrthoDB" id="9809412at2"/>
<accession>A0A097EM40</accession>
<keyword evidence="8 12" id="KW-0664">Pyridoxine biosynthesis</keyword>
<keyword evidence="6 12" id="KW-0808">Transferase</keyword>
<name>A0A097EM40_9GAMM</name>
<keyword evidence="5 12" id="KW-0028">Amino-acid biosynthesis</keyword>
<keyword evidence="12" id="KW-0963">Cytoplasm</keyword>